<feature type="region of interest" description="Disordered" evidence="1">
    <location>
        <begin position="73"/>
        <end position="108"/>
    </location>
</feature>
<organism evidence="2 3">
    <name type="scientific">Ailuropoda melanoleuca</name>
    <name type="common">Giant panda</name>
    <dbReference type="NCBI Taxonomy" id="9646"/>
    <lineage>
        <taxon>Eukaryota</taxon>
        <taxon>Metazoa</taxon>
        <taxon>Chordata</taxon>
        <taxon>Craniata</taxon>
        <taxon>Vertebrata</taxon>
        <taxon>Euteleostomi</taxon>
        <taxon>Mammalia</taxon>
        <taxon>Eutheria</taxon>
        <taxon>Laurasiatheria</taxon>
        <taxon>Carnivora</taxon>
        <taxon>Caniformia</taxon>
        <taxon>Ursidae</taxon>
        <taxon>Ailuropoda</taxon>
    </lineage>
</organism>
<evidence type="ECO:0008006" key="4">
    <source>
        <dbReference type="Google" id="ProtNLM"/>
    </source>
</evidence>
<reference evidence="2 3" key="1">
    <citation type="journal article" date="2010" name="Nature">
        <title>The sequence and de novo assembly of the giant panda genome.</title>
        <authorList>
            <person name="Li R."/>
            <person name="Fan W."/>
            <person name="Tian G."/>
            <person name="Zhu H."/>
            <person name="He L."/>
            <person name="Cai J."/>
            <person name="Huang Q."/>
            <person name="Cai Q."/>
            <person name="Li B."/>
            <person name="Bai Y."/>
            <person name="Zhang Z."/>
            <person name="Zhang Y."/>
            <person name="Wang W."/>
            <person name="Li J."/>
            <person name="Wei F."/>
            <person name="Li H."/>
            <person name="Jian M."/>
            <person name="Li J."/>
            <person name="Zhang Z."/>
            <person name="Nielsen R."/>
            <person name="Li D."/>
            <person name="Gu W."/>
            <person name="Yang Z."/>
            <person name="Xuan Z."/>
            <person name="Ryder O.A."/>
            <person name="Leung F.C."/>
            <person name="Zhou Y."/>
            <person name="Cao J."/>
            <person name="Sun X."/>
            <person name="Fu Y."/>
            <person name="Fang X."/>
            <person name="Guo X."/>
            <person name="Wang B."/>
            <person name="Hou R."/>
            <person name="Shen F."/>
            <person name="Mu B."/>
            <person name="Ni P."/>
            <person name="Lin R."/>
            <person name="Qian W."/>
            <person name="Wang G."/>
            <person name="Yu C."/>
            <person name="Nie W."/>
            <person name="Wang J."/>
            <person name="Wu Z."/>
            <person name="Liang H."/>
            <person name="Min J."/>
            <person name="Wu Q."/>
            <person name="Cheng S."/>
            <person name="Ruan J."/>
            <person name="Wang M."/>
            <person name="Shi Z."/>
            <person name="Wen M."/>
            <person name="Liu B."/>
            <person name="Ren X."/>
            <person name="Zheng H."/>
            <person name="Dong D."/>
            <person name="Cook K."/>
            <person name="Shan G."/>
            <person name="Zhang H."/>
            <person name="Kosiol C."/>
            <person name="Xie X."/>
            <person name="Lu Z."/>
            <person name="Zheng H."/>
            <person name="Li Y."/>
            <person name="Steiner C.C."/>
            <person name="Lam T.T."/>
            <person name="Lin S."/>
            <person name="Zhang Q."/>
            <person name="Li G."/>
            <person name="Tian J."/>
            <person name="Gong T."/>
            <person name="Liu H."/>
            <person name="Zhang D."/>
            <person name="Fang L."/>
            <person name="Ye C."/>
            <person name="Zhang J."/>
            <person name="Hu W."/>
            <person name="Xu A."/>
            <person name="Ren Y."/>
            <person name="Zhang G."/>
            <person name="Bruford M.W."/>
            <person name="Li Q."/>
            <person name="Ma L."/>
            <person name="Guo Y."/>
            <person name="An N."/>
            <person name="Hu Y."/>
            <person name="Zheng Y."/>
            <person name="Shi Y."/>
            <person name="Li Z."/>
            <person name="Liu Q."/>
            <person name="Chen Y."/>
            <person name="Zhao J."/>
            <person name="Qu N."/>
            <person name="Zhao S."/>
            <person name="Tian F."/>
            <person name="Wang X."/>
            <person name="Wang H."/>
            <person name="Xu L."/>
            <person name="Liu X."/>
            <person name="Vinar T."/>
            <person name="Wang Y."/>
            <person name="Lam T.W."/>
            <person name="Yiu S.M."/>
            <person name="Liu S."/>
            <person name="Zhang H."/>
            <person name="Li D."/>
            <person name="Huang Y."/>
            <person name="Wang X."/>
            <person name="Yang G."/>
            <person name="Jiang Z."/>
            <person name="Wang J."/>
            <person name="Qin N."/>
            <person name="Li L."/>
            <person name="Li J."/>
            <person name="Bolund L."/>
            <person name="Kristiansen K."/>
            <person name="Wong G.K."/>
            <person name="Olson M."/>
            <person name="Zhang X."/>
            <person name="Li S."/>
            <person name="Yang H."/>
            <person name="Wang J."/>
            <person name="Wang J."/>
        </authorList>
    </citation>
    <scope>NUCLEOTIDE SEQUENCE [LARGE SCALE GENOMIC DNA]</scope>
</reference>
<feature type="compositionally biased region" description="Basic and acidic residues" evidence="1">
    <location>
        <begin position="129"/>
        <end position="138"/>
    </location>
</feature>
<feature type="region of interest" description="Disordered" evidence="1">
    <location>
        <begin position="129"/>
        <end position="174"/>
    </location>
</feature>
<dbReference type="GeneTree" id="ENSGT00390000017397"/>
<dbReference type="InParanoid" id="A0A7N5KA48"/>
<evidence type="ECO:0000313" key="2">
    <source>
        <dbReference type="Ensembl" id="ENSAMEP00000036866.1"/>
    </source>
</evidence>
<dbReference type="PANTHER" id="PTHR21844">
    <property type="entry name" value="AKT1 SUBSTRATE 1 PROTEIN"/>
    <property type="match status" value="1"/>
</dbReference>
<dbReference type="GO" id="GO:0005737">
    <property type="term" value="C:cytoplasm"/>
    <property type="evidence" value="ECO:0007669"/>
    <property type="project" value="TreeGrafter"/>
</dbReference>
<dbReference type="GO" id="GO:0048011">
    <property type="term" value="P:neurotrophin TRK receptor signaling pathway"/>
    <property type="evidence" value="ECO:0007669"/>
    <property type="project" value="InterPro"/>
</dbReference>
<reference evidence="2" key="2">
    <citation type="submission" date="2025-08" db="UniProtKB">
        <authorList>
            <consortium name="Ensembl"/>
        </authorList>
    </citation>
    <scope>IDENTIFICATION</scope>
</reference>
<dbReference type="PANTHER" id="PTHR21844:SF2">
    <property type="entry name" value="PROLINE-RICH AKT1 SUBSTRATE 1"/>
    <property type="match status" value="1"/>
</dbReference>
<accession>A0A7N5KA48</accession>
<dbReference type="InterPro" id="IPR026682">
    <property type="entry name" value="AKT1S1"/>
</dbReference>
<name>A0A7N5KA48_AILME</name>
<proteinExistence type="predicted"/>
<dbReference type="GO" id="GO:0032007">
    <property type="term" value="P:negative regulation of TOR signaling"/>
    <property type="evidence" value="ECO:0007669"/>
    <property type="project" value="InterPro"/>
</dbReference>
<dbReference type="Pfam" id="PF15798">
    <property type="entry name" value="PRAS"/>
    <property type="match status" value="1"/>
</dbReference>
<reference evidence="2" key="3">
    <citation type="submission" date="2025-09" db="UniProtKB">
        <authorList>
            <consortium name="Ensembl"/>
        </authorList>
    </citation>
    <scope>IDENTIFICATION</scope>
</reference>
<evidence type="ECO:0000313" key="3">
    <source>
        <dbReference type="Proteomes" id="UP000008912"/>
    </source>
</evidence>
<dbReference type="Ensembl" id="ENSAMET00000037917.1">
    <property type="protein sequence ID" value="ENSAMEP00000036866.1"/>
    <property type="gene ID" value="ENSAMEG00000028934.1"/>
</dbReference>
<evidence type="ECO:0000256" key="1">
    <source>
        <dbReference type="SAM" id="MobiDB-lite"/>
    </source>
</evidence>
<dbReference type="Proteomes" id="UP000008912">
    <property type="component" value="Unassembled WGS sequence"/>
</dbReference>
<keyword evidence="3" id="KW-1185">Reference proteome</keyword>
<feature type="compositionally biased region" description="Acidic residues" evidence="1">
    <location>
        <begin position="80"/>
        <end position="90"/>
    </location>
</feature>
<dbReference type="AlphaFoldDB" id="A0A7N5KA48"/>
<protein>
    <recommendedName>
        <fullName evidence="4">Proline-rich AKT1 substrate 1</fullName>
    </recommendedName>
</protein>
<sequence length="174" mass="19031">MTRQITRGRVFEAEGIIPKALRLGRAWRMHGVGRGGCGWSPEHMRSRGGPDWPVPLTPSTGLFVMDEDATLQDLPPFCESDPESTDDGSLSEETPAGPPAYSVPPASALPTQQYAKSLPVSVPVWAFKEKRTEARSSDEENGPVRGKGEKERWVEGGTQSHFLQEALRHGSHIS</sequence>